<evidence type="ECO:0000313" key="2">
    <source>
        <dbReference type="Proteomes" id="UP000245506"/>
    </source>
</evidence>
<dbReference type="Proteomes" id="UP000245506">
    <property type="component" value="Unassembled WGS sequence"/>
</dbReference>
<accession>A0A317CK28</accession>
<name>A0A317CK28_9GAMM</name>
<dbReference type="OrthoDB" id="5783548at2"/>
<dbReference type="RefSeq" id="WP_109821724.1">
    <property type="nucleotide sequence ID" value="NZ_QGKL01000009.1"/>
</dbReference>
<comment type="caution">
    <text evidence="1">The sequence shown here is derived from an EMBL/GenBank/DDBJ whole genome shotgun (WGS) entry which is preliminary data.</text>
</comment>
<reference evidence="1 2" key="1">
    <citation type="submission" date="2018-05" db="EMBL/GenBank/DDBJ databases">
        <title>Leucothrix arctica sp. nov., isolated from Arctic seawater.</title>
        <authorList>
            <person name="Choi A."/>
            <person name="Baek K."/>
        </authorList>
    </citation>
    <scope>NUCLEOTIDE SEQUENCE [LARGE SCALE GENOMIC DNA]</scope>
    <source>
        <strain evidence="1 2">IMCC9719</strain>
    </source>
</reference>
<proteinExistence type="predicted"/>
<gene>
    <name evidence="1" type="ORF">DKT75_01775</name>
</gene>
<evidence type="ECO:0000313" key="1">
    <source>
        <dbReference type="EMBL" id="PWQ98918.1"/>
    </source>
</evidence>
<sequence length="168" mass="19102">MPSSDTTNVLRLSEVSSVELKSLLEKYDLQLIISPLNEAIPGSFWGDEEAGLIHNKVYARLDTPIHSIFHESCHFICMTQARREQLHTNAGGTQDEENAVCYLQLLLCNEIGAITAEKMMGDMDTWGYNFMLGSCRAWFEQDAKDSSQWLIDHKIISNDETPTYLLRQ</sequence>
<dbReference type="EMBL" id="QGKL01000009">
    <property type="protein sequence ID" value="PWQ98918.1"/>
    <property type="molecule type" value="Genomic_DNA"/>
</dbReference>
<keyword evidence="2" id="KW-1185">Reference proteome</keyword>
<dbReference type="AlphaFoldDB" id="A0A317CK28"/>
<protein>
    <submittedName>
        <fullName evidence="1">Uncharacterized protein</fullName>
    </submittedName>
</protein>
<organism evidence="1 2">
    <name type="scientific">Leucothrix arctica</name>
    <dbReference type="NCBI Taxonomy" id="1481894"/>
    <lineage>
        <taxon>Bacteria</taxon>
        <taxon>Pseudomonadati</taxon>
        <taxon>Pseudomonadota</taxon>
        <taxon>Gammaproteobacteria</taxon>
        <taxon>Thiotrichales</taxon>
        <taxon>Thiotrichaceae</taxon>
        <taxon>Leucothrix</taxon>
    </lineage>
</organism>